<dbReference type="InterPro" id="IPR029032">
    <property type="entry name" value="AhpD-like"/>
</dbReference>
<dbReference type="AlphaFoldDB" id="A0A937W4U7"/>
<sequence>MVKRRARRKDHDAWPGRYGMLHRGNEVFSHHIYTGGLMPTKPKQQPDMQNPYGYDEMEWAAQLDPAYDAARTEVRRLSVGEEGTLSVKVKELIVIGILASRGLQYGVEAHMRRAVAYGATREELFEAMKAAAVPGGGVAYSVGIRALYELERAGVFAPASPPAPTSRRRSKTTR</sequence>
<proteinExistence type="predicted"/>
<dbReference type="Proteomes" id="UP000712673">
    <property type="component" value="Unassembled WGS sequence"/>
</dbReference>
<feature type="domain" description="Carboxymuconolactone decarboxylase-like" evidence="1">
    <location>
        <begin position="65"/>
        <end position="146"/>
    </location>
</feature>
<comment type="caution">
    <text evidence="2">The sequence shown here is derived from an EMBL/GenBank/DDBJ whole genome shotgun (WGS) entry which is preliminary data.</text>
</comment>
<dbReference type="Pfam" id="PF02627">
    <property type="entry name" value="CMD"/>
    <property type="match status" value="1"/>
</dbReference>
<accession>A0A937W4U7</accession>
<evidence type="ECO:0000313" key="2">
    <source>
        <dbReference type="EMBL" id="MBM3227044.1"/>
    </source>
</evidence>
<dbReference type="PANTHER" id="PTHR33930">
    <property type="entry name" value="ALKYL HYDROPEROXIDE REDUCTASE AHPD"/>
    <property type="match status" value="1"/>
</dbReference>
<dbReference type="PANTHER" id="PTHR33930:SF2">
    <property type="entry name" value="BLR3452 PROTEIN"/>
    <property type="match status" value="1"/>
</dbReference>
<dbReference type="Gene3D" id="1.20.1290.10">
    <property type="entry name" value="AhpD-like"/>
    <property type="match status" value="1"/>
</dbReference>
<name>A0A937W4U7_UNCTE</name>
<dbReference type="GO" id="GO:0051920">
    <property type="term" value="F:peroxiredoxin activity"/>
    <property type="evidence" value="ECO:0007669"/>
    <property type="project" value="InterPro"/>
</dbReference>
<protein>
    <submittedName>
        <fullName evidence="2">Carboxymuconolactone decarboxylase family protein</fullName>
    </submittedName>
</protein>
<dbReference type="SUPFAM" id="SSF69118">
    <property type="entry name" value="AhpD-like"/>
    <property type="match status" value="1"/>
</dbReference>
<organism evidence="2 3">
    <name type="scientific">Tectimicrobiota bacterium</name>
    <dbReference type="NCBI Taxonomy" id="2528274"/>
    <lineage>
        <taxon>Bacteria</taxon>
        <taxon>Pseudomonadati</taxon>
        <taxon>Nitrospinota/Tectimicrobiota group</taxon>
        <taxon>Candidatus Tectimicrobiota</taxon>
    </lineage>
</organism>
<dbReference type="EMBL" id="VGLS01001164">
    <property type="protein sequence ID" value="MBM3227044.1"/>
    <property type="molecule type" value="Genomic_DNA"/>
</dbReference>
<reference evidence="2" key="1">
    <citation type="submission" date="2019-03" db="EMBL/GenBank/DDBJ databases">
        <title>Lake Tanganyika Metagenome-Assembled Genomes (MAGs).</title>
        <authorList>
            <person name="Tran P."/>
        </authorList>
    </citation>
    <scope>NUCLEOTIDE SEQUENCE</scope>
    <source>
        <strain evidence="2">K_DeepCast_65m_m2_066</strain>
    </source>
</reference>
<gene>
    <name evidence="2" type="ORF">FJZ47_25030</name>
</gene>
<evidence type="ECO:0000313" key="3">
    <source>
        <dbReference type="Proteomes" id="UP000712673"/>
    </source>
</evidence>
<dbReference type="InterPro" id="IPR003779">
    <property type="entry name" value="CMD-like"/>
</dbReference>
<evidence type="ECO:0000259" key="1">
    <source>
        <dbReference type="Pfam" id="PF02627"/>
    </source>
</evidence>